<dbReference type="HOGENOM" id="CLU_124520_0_0_1"/>
<accession>E9EFS8</accession>
<reference evidence="1 2" key="1">
    <citation type="journal article" date="2011" name="PLoS Genet.">
        <title>Genome sequencing and comparative transcriptomics of the model entomopathogenic fungi Metarhizium anisopliae and M. acridum.</title>
        <authorList>
            <person name="Gao Q."/>
            <person name="Jin K."/>
            <person name="Ying S.H."/>
            <person name="Zhang Y."/>
            <person name="Xiao G."/>
            <person name="Shang Y."/>
            <person name="Duan Z."/>
            <person name="Hu X."/>
            <person name="Xie X.Q."/>
            <person name="Zhou G."/>
            <person name="Peng G."/>
            <person name="Luo Z."/>
            <person name="Huang W."/>
            <person name="Wang B."/>
            <person name="Fang W."/>
            <person name="Wang S."/>
            <person name="Zhong Y."/>
            <person name="Ma L.J."/>
            <person name="St Leger R.J."/>
            <person name="Zhao G.P."/>
            <person name="Pei Y."/>
            <person name="Feng M.G."/>
            <person name="Xia Y."/>
            <person name="Wang C."/>
        </authorList>
    </citation>
    <scope>NUCLEOTIDE SEQUENCE [LARGE SCALE GENOMIC DNA]</scope>
    <source>
        <strain evidence="1 2">CQMa 102</strain>
    </source>
</reference>
<sequence>MSVRQSSFYGGKGGKPYTLYPDKTSHVKHLKVWAGKSASNVSEHVVVKGIEVEWFNGEKRKVYNHPNPDDASTEYSFQNGETAVWTIRAGDVIDRLEFDTSTGQGWNAGGLGGSVHVREVGVEEKAERKGREREGRG</sequence>
<organism evidence="2">
    <name type="scientific">Metarhizium acridum (strain CQMa 102)</name>
    <dbReference type="NCBI Taxonomy" id="655827"/>
    <lineage>
        <taxon>Eukaryota</taxon>
        <taxon>Fungi</taxon>
        <taxon>Dikarya</taxon>
        <taxon>Ascomycota</taxon>
        <taxon>Pezizomycotina</taxon>
        <taxon>Sordariomycetes</taxon>
        <taxon>Hypocreomycetidae</taxon>
        <taxon>Hypocreales</taxon>
        <taxon>Clavicipitaceae</taxon>
        <taxon>Metarhizium</taxon>
    </lineage>
</organism>
<dbReference type="EMBL" id="GL698585">
    <property type="protein sequence ID" value="EFY85215.1"/>
    <property type="molecule type" value="Genomic_DNA"/>
</dbReference>
<evidence type="ECO:0008006" key="3">
    <source>
        <dbReference type="Google" id="ProtNLM"/>
    </source>
</evidence>
<dbReference type="InterPro" id="IPR036404">
    <property type="entry name" value="Jacalin-like_lectin_dom_sf"/>
</dbReference>
<dbReference type="InParanoid" id="E9EFS8"/>
<dbReference type="KEGG" id="maw:19253037"/>
<dbReference type="Gene3D" id="2.100.10.30">
    <property type="entry name" value="Jacalin-like lectin domain"/>
    <property type="match status" value="1"/>
</dbReference>
<name>E9EFS8_METAQ</name>
<evidence type="ECO:0000313" key="2">
    <source>
        <dbReference type="Proteomes" id="UP000002499"/>
    </source>
</evidence>
<dbReference type="OMA" id="NEVIEWM"/>
<dbReference type="Proteomes" id="UP000002499">
    <property type="component" value="Unassembled WGS sequence"/>
</dbReference>
<dbReference type="AlphaFoldDB" id="E9EFS8"/>
<proteinExistence type="predicted"/>
<dbReference type="SUPFAM" id="SSF51101">
    <property type="entry name" value="Mannose-binding lectins"/>
    <property type="match status" value="1"/>
</dbReference>
<keyword evidence="2" id="KW-1185">Reference proteome</keyword>
<evidence type="ECO:0000313" key="1">
    <source>
        <dbReference type="EMBL" id="EFY85215.1"/>
    </source>
</evidence>
<gene>
    <name evidence="1" type="ORF">MAC_08726</name>
</gene>
<dbReference type="OrthoDB" id="4487417at2759"/>
<protein>
    <recommendedName>
        <fullName evidence="3">Mannose-binding lectin</fullName>
    </recommendedName>
</protein>
<dbReference type="GeneID" id="19253037"/>